<dbReference type="EMBL" id="JAERRA010000001">
    <property type="protein sequence ID" value="MBL0719285.1"/>
    <property type="molecule type" value="Genomic_DNA"/>
</dbReference>
<dbReference type="PROSITE" id="PS00969">
    <property type="entry name" value="ANTENNA_COMP_BETA"/>
    <property type="match status" value="1"/>
</dbReference>
<feature type="domain" description="Antenna complex alpha/beta subunit" evidence="17">
    <location>
        <begin position="13"/>
        <end position="48"/>
    </location>
</feature>
<dbReference type="SUPFAM" id="SSF56918">
    <property type="entry name" value="Light-harvesting complex subunits"/>
    <property type="match status" value="1"/>
</dbReference>
<evidence type="ECO:0000256" key="14">
    <source>
        <dbReference type="ARBA" id="ARBA00023243"/>
    </source>
</evidence>
<keyword evidence="19" id="KW-1185">Reference proteome</keyword>
<dbReference type="GO" id="GO:0030077">
    <property type="term" value="C:plasma membrane light-harvesting complex"/>
    <property type="evidence" value="ECO:0007669"/>
    <property type="project" value="InterPro"/>
</dbReference>
<name>A0A9X0XGU9_9BURK</name>
<proteinExistence type="inferred from homology"/>
<feature type="binding site" description="axial binding residue" evidence="15">
    <location>
        <position position="20"/>
    </location>
    <ligand>
        <name>a bacteriochlorophyll</name>
        <dbReference type="ChEBI" id="CHEBI:38201"/>
    </ligand>
    <ligandPart>
        <name>Mg</name>
        <dbReference type="ChEBI" id="CHEBI:25107"/>
    </ligandPart>
</feature>
<dbReference type="AlphaFoldDB" id="A0A9X0XGU9"/>
<evidence type="ECO:0000313" key="18">
    <source>
        <dbReference type="EMBL" id="MBL0719285.1"/>
    </source>
</evidence>
<keyword evidence="7 16" id="KW-0812">Transmembrane</keyword>
<dbReference type="GO" id="GO:0042314">
    <property type="term" value="F:bacteriochlorophyll binding"/>
    <property type="evidence" value="ECO:0007669"/>
    <property type="project" value="UniProtKB-KW"/>
</dbReference>
<sequence>MAEKRSSISGLTDEEAQEFHQYWTQGFVGFTVIAVVAHVLVWVWRPWL</sequence>
<reference evidence="18 19" key="1">
    <citation type="submission" date="2021-01" db="EMBL/GenBank/DDBJ databases">
        <title>Piscinibacter sp. Jin2 Genome sequencing and assembly.</title>
        <authorList>
            <person name="Kim I."/>
        </authorList>
    </citation>
    <scope>NUCLEOTIDE SEQUENCE [LARGE SCALE GENOMIC DNA]</scope>
    <source>
        <strain evidence="18 19">Jin2</strain>
    </source>
</reference>
<keyword evidence="9 15" id="KW-0460">Magnesium</keyword>
<comment type="similarity">
    <text evidence="3">Belongs to the antenna complex beta subunit family.</text>
</comment>
<feature type="transmembrane region" description="Helical" evidence="16">
    <location>
        <begin position="22"/>
        <end position="44"/>
    </location>
</feature>
<dbReference type="PRINTS" id="PR00674">
    <property type="entry name" value="LIGHTHARVSTB"/>
</dbReference>
<evidence type="ECO:0000256" key="10">
    <source>
        <dbReference type="ARBA" id="ARBA00022956"/>
    </source>
</evidence>
<dbReference type="Gene3D" id="1.20.5.250">
    <property type="match status" value="1"/>
</dbReference>
<gene>
    <name evidence="18" type="ORF">JI742_05210</name>
</gene>
<evidence type="ECO:0000256" key="13">
    <source>
        <dbReference type="ARBA" id="ARBA00023136"/>
    </source>
</evidence>
<evidence type="ECO:0000256" key="11">
    <source>
        <dbReference type="ARBA" id="ARBA00022989"/>
    </source>
</evidence>
<dbReference type="NCBIfam" id="NF040862">
    <property type="entry name" value="pufB_517_ASD"/>
    <property type="match status" value="1"/>
</dbReference>
<dbReference type="Pfam" id="PF00556">
    <property type="entry name" value="LHC"/>
    <property type="match status" value="1"/>
</dbReference>
<keyword evidence="4" id="KW-1003">Cell membrane</keyword>
<keyword evidence="8 15" id="KW-0479">Metal-binding</keyword>
<keyword evidence="13 16" id="KW-0472">Membrane</keyword>
<evidence type="ECO:0000256" key="12">
    <source>
        <dbReference type="ARBA" id="ARBA00022991"/>
    </source>
</evidence>
<dbReference type="InterPro" id="IPR023623">
    <property type="entry name" value="Antenna_beta_CS"/>
</dbReference>
<dbReference type="GO" id="GO:0019684">
    <property type="term" value="P:photosynthesis, light reaction"/>
    <property type="evidence" value="ECO:0007669"/>
    <property type="project" value="InterPro"/>
</dbReference>
<keyword evidence="10" id="KW-0076">Bacteriochlorophyll</keyword>
<organism evidence="18 19">
    <name type="scientific">Aquariibacter lacus</name>
    <dbReference type="NCBI Taxonomy" id="2801332"/>
    <lineage>
        <taxon>Bacteria</taxon>
        <taxon>Pseudomonadati</taxon>
        <taxon>Pseudomonadota</taxon>
        <taxon>Betaproteobacteria</taxon>
        <taxon>Burkholderiales</taxon>
        <taxon>Sphaerotilaceae</taxon>
        <taxon>Aquariibacter</taxon>
    </lineage>
</organism>
<accession>A0A9X0XGU9</accession>
<dbReference type="GO" id="GO:0046872">
    <property type="term" value="F:metal ion binding"/>
    <property type="evidence" value="ECO:0007669"/>
    <property type="project" value="UniProtKB-KW"/>
</dbReference>
<keyword evidence="14" id="KW-0437">Light-harvesting polypeptide</keyword>
<evidence type="ECO:0000259" key="17">
    <source>
        <dbReference type="Pfam" id="PF00556"/>
    </source>
</evidence>
<keyword evidence="11 16" id="KW-1133">Transmembrane helix</keyword>
<evidence type="ECO:0000256" key="7">
    <source>
        <dbReference type="ARBA" id="ARBA00022692"/>
    </source>
</evidence>
<evidence type="ECO:0000313" key="19">
    <source>
        <dbReference type="Proteomes" id="UP000643207"/>
    </source>
</evidence>
<dbReference type="GO" id="GO:0005886">
    <property type="term" value="C:plasma membrane"/>
    <property type="evidence" value="ECO:0007669"/>
    <property type="project" value="UniProtKB-SubCell"/>
</dbReference>
<protein>
    <submittedName>
        <fullName evidence="18">Light-harvesting protein</fullName>
    </submittedName>
</protein>
<dbReference type="InterPro" id="IPR000066">
    <property type="entry name" value="Antenna_a/b"/>
</dbReference>
<evidence type="ECO:0000256" key="2">
    <source>
        <dbReference type="ARBA" id="ARBA00004249"/>
    </source>
</evidence>
<comment type="caution">
    <text evidence="18">The sequence shown here is derived from an EMBL/GenBank/DDBJ whole genome shotgun (WGS) entry which is preliminary data.</text>
</comment>
<dbReference type="RefSeq" id="WP_201824543.1">
    <property type="nucleotide sequence ID" value="NZ_JAERRA010000001.1"/>
</dbReference>
<evidence type="ECO:0000256" key="9">
    <source>
        <dbReference type="ARBA" id="ARBA00022842"/>
    </source>
</evidence>
<dbReference type="PIRSF" id="PIRSF002900">
    <property type="entry name" value="Antenna_beta"/>
    <property type="match status" value="1"/>
</dbReference>
<evidence type="ECO:0000256" key="16">
    <source>
        <dbReference type="SAM" id="Phobius"/>
    </source>
</evidence>
<keyword evidence="6" id="KW-0042">Antenna complex</keyword>
<keyword evidence="5" id="KW-0148">Chlorophyll</keyword>
<keyword evidence="12" id="KW-0157">Chromophore</keyword>
<dbReference type="InterPro" id="IPR023624">
    <property type="entry name" value="Antenna_beta_dom_sf"/>
</dbReference>
<feature type="binding site" description="axial binding residue" evidence="15">
    <location>
        <position position="38"/>
    </location>
    <ligand>
        <name>a bacteriochlorophyll</name>
        <dbReference type="ChEBI" id="CHEBI:38201"/>
    </ligand>
    <ligandPart>
        <name>Mg</name>
        <dbReference type="ChEBI" id="CHEBI:25107"/>
    </ligandPart>
</feature>
<comment type="subcellular location">
    <subcellularLocation>
        <location evidence="2">Cell inner membrane</location>
        <topology evidence="2">Single-pass type II membrane protein</topology>
    </subcellularLocation>
</comment>
<dbReference type="InterPro" id="IPR035889">
    <property type="entry name" value="Light-harvesting_complex"/>
</dbReference>
<dbReference type="InterPro" id="IPR002362">
    <property type="entry name" value="LHB-1/5"/>
</dbReference>
<evidence type="ECO:0000256" key="6">
    <source>
        <dbReference type="ARBA" id="ARBA00022549"/>
    </source>
</evidence>
<evidence type="ECO:0000256" key="15">
    <source>
        <dbReference type="PIRSR" id="PIRSR002900-1"/>
    </source>
</evidence>
<evidence type="ECO:0000256" key="3">
    <source>
        <dbReference type="ARBA" id="ARBA00011052"/>
    </source>
</evidence>
<dbReference type="Proteomes" id="UP000643207">
    <property type="component" value="Unassembled WGS sequence"/>
</dbReference>
<evidence type="ECO:0000256" key="4">
    <source>
        <dbReference type="ARBA" id="ARBA00022475"/>
    </source>
</evidence>
<comment type="function">
    <text evidence="1">Antenna complexes are light-harvesting systems, which transfer the excitation energy to the reaction centers.</text>
</comment>
<evidence type="ECO:0000256" key="8">
    <source>
        <dbReference type="ARBA" id="ARBA00022723"/>
    </source>
</evidence>
<evidence type="ECO:0000256" key="1">
    <source>
        <dbReference type="ARBA" id="ARBA00002455"/>
    </source>
</evidence>
<evidence type="ECO:0000256" key="5">
    <source>
        <dbReference type="ARBA" id="ARBA00022494"/>
    </source>
</evidence>